<sequence>MLIAAINYENNMSYALTFLLATLFVVAVLHTYANLSGLTLHGSGGGSGFPGDLLPFSVRLMGGRQSRYALRVRWRDSSLGAGEAQLDVPPNASTEAQLYARASQRGRFLPGRLLVESSYPLGLLRCWTSVDLALSGIVYPSPQRHPDILGGSDPGQRGRWHPRPGEDEFYGLREYRKGDRPRQVYWKGLARGQSLQSKQYSTYASEDDWLDWDSYPGVPTEQRLSYLCYQCLQLHARRQQYGLRLPGLRLSPSDGAAHRDRVLTALALHGLTQE</sequence>
<evidence type="ECO:0000313" key="3">
    <source>
        <dbReference type="Proteomes" id="UP000294980"/>
    </source>
</evidence>
<keyword evidence="1" id="KW-0812">Transmembrane</keyword>
<evidence type="ECO:0000256" key="1">
    <source>
        <dbReference type="SAM" id="Phobius"/>
    </source>
</evidence>
<dbReference type="PANTHER" id="PTHR34351">
    <property type="entry name" value="SLR1927 PROTEIN-RELATED"/>
    <property type="match status" value="1"/>
</dbReference>
<keyword evidence="1" id="KW-0472">Membrane</keyword>
<feature type="transmembrane region" description="Helical" evidence="1">
    <location>
        <begin position="12"/>
        <end position="33"/>
    </location>
</feature>
<dbReference type="RefSeq" id="WP_117317739.1">
    <property type="nucleotide sequence ID" value="NZ_QQSW01000009.1"/>
</dbReference>
<evidence type="ECO:0000313" key="2">
    <source>
        <dbReference type="EMBL" id="TCO75682.1"/>
    </source>
</evidence>
<dbReference type="Proteomes" id="UP000294980">
    <property type="component" value="Unassembled WGS sequence"/>
</dbReference>
<dbReference type="EMBL" id="SLWX01000007">
    <property type="protein sequence ID" value="TCO75682.1"/>
    <property type="molecule type" value="Genomic_DNA"/>
</dbReference>
<reference evidence="2 3" key="1">
    <citation type="submission" date="2019-03" db="EMBL/GenBank/DDBJ databases">
        <title>Genomic Encyclopedia of Type Strains, Phase IV (KMG-IV): sequencing the most valuable type-strain genomes for metagenomic binning, comparative biology and taxonomic classification.</title>
        <authorList>
            <person name="Goeker M."/>
        </authorList>
    </citation>
    <scope>NUCLEOTIDE SEQUENCE [LARGE SCALE GENOMIC DNA]</scope>
    <source>
        <strain evidence="2 3">DSM 23344</strain>
    </source>
</reference>
<proteinExistence type="predicted"/>
<dbReference type="PANTHER" id="PTHR34351:SF1">
    <property type="entry name" value="SLR1927 PROTEIN"/>
    <property type="match status" value="1"/>
</dbReference>
<name>A0A4R2KSB5_9GAMM</name>
<dbReference type="OrthoDB" id="5298497at2"/>
<organism evidence="2 3">
    <name type="scientific">Chromatocurvus halotolerans</name>
    <dbReference type="NCBI Taxonomy" id="1132028"/>
    <lineage>
        <taxon>Bacteria</taxon>
        <taxon>Pseudomonadati</taxon>
        <taxon>Pseudomonadota</taxon>
        <taxon>Gammaproteobacteria</taxon>
        <taxon>Cellvibrionales</taxon>
        <taxon>Halieaceae</taxon>
        <taxon>Chromatocurvus</taxon>
    </lineage>
</organism>
<accession>A0A4R2KSB5</accession>
<comment type="caution">
    <text evidence="2">The sequence shown here is derived from an EMBL/GenBank/DDBJ whole genome shotgun (WGS) entry which is preliminary data.</text>
</comment>
<gene>
    <name evidence="2" type="ORF">EV688_107100</name>
</gene>
<keyword evidence="3" id="KW-1185">Reference proteome</keyword>
<keyword evidence="1" id="KW-1133">Transmembrane helix</keyword>
<dbReference type="AlphaFoldDB" id="A0A4R2KSB5"/>
<protein>
    <submittedName>
        <fullName evidence="2">Uncharacterized protein DUF58</fullName>
    </submittedName>
</protein>